<dbReference type="Pfam" id="PF00701">
    <property type="entry name" value="DHDPS"/>
    <property type="match status" value="1"/>
</dbReference>
<dbReference type="GO" id="GO:0044281">
    <property type="term" value="P:small molecule metabolic process"/>
    <property type="evidence" value="ECO:0007669"/>
    <property type="project" value="UniProtKB-ARBA"/>
</dbReference>
<dbReference type="PANTHER" id="PTHR12128:SF66">
    <property type="entry name" value="4-HYDROXY-2-OXOGLUTARATE ALDOLASE, MITOCHONDRIAL"/>
    <property type="match status" value="1"/>
</dbReference>
<accession>A0A6L5X500</accession>
<keyword evidence="8" id="KW-1185">Reference proteome</keyword>
<dbReference type="PIRSF" id="PIRSF001365">
    <property type="entry name" value="DHDPS"/>
    <property type="match status" value="1"/>
</dbReference>
<proteinExistence type="inferred from homology"/>
<feature type="active site" description="Schiff-base intermediate with substrate" evidence="5">
    <location>
        <position position="166"/>
    </location>
</feature>
<feature type="binding site" evidence="6">
    <location>
        <position position="47"/>
    </location>
    <ligand>
        <name>pyruvate</name>
        <dbReference type="ChEBI" id="CHEBI:15361"/>
    </ligand>
</feature>
<evidence type="ECO:0000313" key="7">
    <source>
        <dbReference type="EMBL" id="MSS14448.1"/>
    </source>
</evidence>
<evidence type="ECO:0000256" key="1">
    <source>
        <dbReference type="ARBA" id="ARBA00007592"/>
    </source>
</evidence>
<dbReference type="GO" id="GO:0008840">
    <property type="term" value="F:4-hydroxy-tetrahydrodipicolinate synthase activity"/>
    <property type="evidence" value="ECO:0007669"/>
    <property type="project" value="TreeGrafter"/>
</dbReference>
<sequence>MKKLYGTVVPIITPLTDEDTIDQESLKRLVDHVIDNGLQCLYPCGTTGEMMYLTVEERKLIADVTVKQAAGRAPVFVHVGAWNQKDTIELAQHAVEIGADGIGVVTPVFYILSDDGLFNFYKSVADSVPKDFPVYLYAIPQNAVNDLNASVCERVAEACPNVVGIKYSYPDFTKLQQFMLVRNQQFSVLVGPDHLFEAVCAVGGEGTVSGNAMCIPEHYAALWKAIQDKDFDKATKLQRRTNVLNGIMCAINNIAAYKVILKAEGVIATTNMRRPMENLTPEQERELLDKMKELNYRHIII</sequence>
<evidence type="ECO:0000256" key="5">
    <source>
        <dbReference type="PIRSR" id="PIRSR001365-1"/>
    </source>
</evidence>
<dbReference type="PROSITE" id="PS00666">
    <property type="entry name" value="DHDPS_2"/>
    <property type="match status" value="1"/>
</dbReference>
<evidence type="ECO:0000256" key="3">
    <source>
        <dbReference type="ARBA" id="ARBA00023270"/>
    </source>
</evidence>
<comment type="similarity">
    <text evidence="1 4">Belongs to the DapA family.</text>
</comment>
<dbReference type="PRINTS" id="PR00146">
    <property type="entry name" value="DHPICSNTHASE"/>
</dbReference>
<dbReference type="EMBL" id="VULZ01000004">
    <property type="protein sequence ID" value="MSS14448.1"/>
    <property type="molecule type" value="Genomic_DNA"/>
</dbReference>
<evidence type="ECO:0000256" key="2">
    <source>
        <dbReference type="ARBA" id="ARBA00023239"/>
    </source>
</evidence>
<evidence type="ECO:0000313" key="8">
    <source>
        <dbReference type="Proteomes" id="UP000481852"/>
    </source>
</evidence>
<keyword evidence="3" id="KW-0704">Schiff base</keyword>
<evidence type="ECO:0000256" key="6">
    <source>
        <dbReference type="PIRSR" id="PIRSR001365-2"/>
    </source>
</evidence>
<comment type="caution">
    <text evidence="7">The sequence shown here is derived from an EMBL/GenBank/DDBJ whole genome shotgun (WGS) entry which is preliminary data.</text>
</comment>
<dbReference type="SUPFAM" id="SSF51569">
    <property type="entry name" value="Aldolase"/>
    <property type="match status" value="1"/>
</dbReference>
<dbReference type="SMART" id="SM01130">
    <property type="entry name" value="DHDPS"/>
    <property type="match status" value="1"/>
</dbReference>
<dbReference type="AlphaFoldDB" id="A0A6L5X500"/>
<feature type="active site" description="Proton donor/acceptor" evidence="5">
    <location>
        <position position="137"/>
    </location>
</feature>
<dbReference type="InterPro" id="IPR002220">
    <property type="entry name" value="DapA-like"/>
</dbReference>
<dbReference type="PANTHER" id="PTHR12128">
    <property type="entry name" value="DIHYDRODIPICOLINATE SYNTHASE"/>
    <property type="match status" value="1"/>
</dbReference>
<dbReference type="Gene3D" id="3.20.20.70">
    <property type="entry name" value="Aldolase class I"/>
    <property type="match status" value="1"/>
</dbReference>
<protein>
    <submittedName>
        <fullName evidence="7">Dihydrodipicolinate synthase family protein</fullName>
    </submittedName>
</protein>
<organism evidence="7 8">
    <name type="scientific">Porcincola intestinalis</name>
    <dbReference type="NCBI Taxonomy" id="2606632"/>
    <lineage>
        <taxon>Bacteria</taxon>
        <taxon>Bacillati</taxon>
        <taxon>Bacillota</taxon>
        <taxon>Clostridia</taxon>
        <taxon>Lachnospirales</taxon>
        <taxon>Lachnospiraceae</taxon>
        <taxon>Porcincola</taxon>
    </lineage>
</organism>
<dbReference type="RefSeq" id="WP_154524234.1">
    <property type="nucleotide sequence ID" value="NZ_VULZ01000004.1"/>
</dbReference>
<keyword evidence="2 4" id="KW-0456">Lyase</keyword>
<name>A0A6L5X500_9FIRM</name>
<dbReference type="InterPro" id="IPR020625">
    <property type="entry name" value="Schiff_base-form_aldolases_AS"/>
</dbReference>
<feature type="binding site" evidence="6">
    <location>
        <position position="208"/>
    </location>
    <ligand>
        <name>pyruvate</name>
        <dbReference type="ChEBI" id="CHEBI:15361"/>
    </ligand>
</feature>
<reference evidence="7 8" key="1">
    <citation type="submission" date="2019-08" db="EMBL/GenBank/DDBJ databases">
        <title>In-depth cultivation of the pig gut microbiome towards novel bacterial diversity and tailored functional studies.</title>
        <authorList>
            <person name="Wylensek D."/>
            <person name="Hitch T.C.A."/>
            <person name="Clavel T."/>
        </authorList>
    </citation>
    <scope>NUCLEOTIDE SEQUENCE [LARGE SCALE GENOMIC DNA]</scope>
    <source>
        <strain evidence="7 8">Oil+RF-744-WCA-WT-11</strain>
    </source>
</reference>
<gene>
    <name evidence="7" type="ORF">FYJ35_05230</name>
</gene>
<dbReference type="InterPro" id="IPR013785">
    <property type="entry name" value="Aldolase_TIM"/>
</dbReference>
<dbReference type="Proteomes" id="UP000481852">
    <property type="component" value="Unassembled WGS sequence"/>
</dbReference>
<evidence type="ECO:0000256" key="4">
    <source>
        <dbReference type="PIRNR" id="PIRNR001365"/>
    </source>
</evidence>
<dbReference type="CDD" id="cd00408">
    <property type="entry name" value="DHDPS-like"/>
    <property type="match status" value="1"/>
</dbReference>